<keyword evidence="6" id="KW-0326">Glycosidase</keyword>
<protein>
    <recommendedName>
        <fullName evidence="3">alpha-L-fucosidase</fullName>
        <ecNumber evidence="3">3.2.1.51</ecNumber>
    </recommendedName>
</protein>
<dbReference type="InterPro" id="IPR000933">
    <property type="entry name" value="Glyco_hydro_29"/>
</dbReference>
<dbReference type="EMBL" id="VUMG01000003">
    <property type="protein sequence ID" value="MSS46297.1"/>
    <property type="molecule type" value="Genomic_DNA"/>
</dbReference>
<dbReference type="GO" id="GO:0005764">
    <property type="term" value="C:lysosome"/>
    <property type="evidence" value="ECO:0007669"/>
    <property type="project" value="TreeGrafter"/>
</dbReference>
<dbReference type="GO" id="GO:0006004">
    <property type="term" value="P:fucose metabolic process"/>
    <property type="evidence" value="ECO:0007669"/>
    <property type="project" value="InterPro"/>
</dbReference>
<accession>A0A7K0J8L6</accession>
<gene>
    <name evidence="8" type="ORF">FYJ43_09745</name>
</gene>
<feature type="domain" description="Glycoside hydrolase family 29 N-terminal" evidence="7">
    <location>
        <begin position="25"/>
        <end position="362"/>
    </location>
</feature>
<dbReference type="PANTHER" id="PTHR10030">
    <property type="entry name" value="ALPHA-L-FUCOSIDASE"/>
    <property type="match status" value="1"/>
</dbReference>
<comment type="caution">
    <text evidence="8">The sequence shown here is derived from an EMBL/GenBank/DDBJ whole genome shotgun (WGS) entry which is preliminary data.</text>
</comment>
<dbReference type="InterPro" id="IPR017853">
    <property type="entry name" value="GH"/>
</dbReference>
<dbReference type="Gene3D" id="3.20.20.80">
    <property type="entry name" value="Glycosidases"/>
    <property type="match status" value="1"/>
</dbReference>
<keyword evidence="5" id="KW-0378">Hydrolase</keyword>
<evidence type="ECO:0000256" key="1">
    <source>
        <dbReference type="ARBA" id="ARBA00004071"/>
    </source>
</evidence>
<evidence type="ECO:0000256" key="6">
    <source>
        <dbReference type="ARBA" id="ARBA00023295"/>
    </source>
</evidence>
<dbReference type="AlphaFoldDB" id="A0A7K0J8L6"/>
<dbReference type="Proteomes" id="UP000466104">
    <property type="component" value="Unassembled WGS sequence"/>
</dbReference>
<dbReference type="InterPro" id="IPR016286">
    <property type="entry name" value="FUC_metazoa-typ"/>
</dbReference>
<organism evidence="8 9">
    <name type="scientific">Cutibacterium porci</name>
    <dbReference type="NCBI Taxonomy" id="2605781"/>
    <lineage>
        <taxon>Bacteria</taxon>
        <taxon>Bacillati</taxon>
        <taxon>Actinomycetota</taxon>
        <taxon>Actinomycetes</taxon>
        <taxon>Propionibacteriales</taxon>
        <taxon>Propionibacteriaceae</taxon>
        <taxon>Cutibacterium</taxon>
    </lineage>
</organism>
<evidence type="ECO:0000256" key="4">
    <source>
        <dbReference type="ARBA" id="ARBA00022729"/>
    </source>
</evidence>
<keyword evidence="9" id="KW-1185">Reference proteome</keyword>
<evidence type="ECO:0000256" key="2">
    <source>
        <dbReference type="ARBA" id="ARBA00007951"/>
    </source>
</evidence>
<evidence type="ECO:0000256" key="3">
    <source>
        <dbReference type="ARBA" id="ARBA00012662"/>
    </source>
</evidence>
<evidence type="ECO:0000313" key="8">
    <source>
        <dbReference type="EMBL" id="MSS46297.1"/>
    </source>
</evidence>
<dbReference type="PIRSF" id="PIRSF001092">
    <property type="entry name" value="Alpha-L-fucosidase"/>
    <property type="match status" value="1"/>
</dbReference>
<sequence length="436" mass="49054">MEEAMLNFDERTGPDQGVNAPHWPQAHVPQWWRDAKLGFFIHWGLYSIPAWATTGPDSVPLEQEYAHHRYAEWYANTMRIPNSPTRLHHDKVYGLGTSYEDLADRWNPALDAPAALIRRIADAGAGYVIPTTKHHDGFCLWDTDTTNFNAAKRGPHQDLIKALHDEARAAGLRFGIYYSGALDWHVGDFGAITSDTELFTFRRNDPDFAKYCAAQLTELIARFRPDILWNDIEWPDAGKGRQSYGLASLFSHYLKQVPGGVLNDRWGVPHHGFLTREYRDVDAKINEPWESTRGLGRSFGYNQEESADESLSGTELVRYLVDVVAKNGNLLINVGPRADGSIPDVQAAAMAELGQWMRVHGEAIRGTRPWGNGIYGNQRIVKRGKTVYVHLLDGDALHLPDELRGFDVSWIGSQSRQTSVPCEIVNQPVKVARLTE</sequence>
<comment type="function">
    <text evidence="1">Alpha-L-fucosidase is responsible for hydrolyzing the alpha-1,6-linked fucose joined to the reducing-end N-acetylglucosamine of the carbohydrate moieties of glycoproteins.</text>
</comment>
<reference evidence="8 9" key="1">
    <citation type="submission" date="2019-08" db="EMBL/GenBank/DDBJ databases">
        <title>In-depth cultivation of the pig gut microbiome towards novel bacterial diversity and tailored functional studies.</title>
        <authorList>
            <person name="Wylensek D."/>
            <person name="Hitch T.C.A."/>
            <person name="Clavel T."/>
        </authorList>
    </citation>
    <scope>NUCLEOTIDE SEQUENCE [LARGE SCALE GENOMIC DNA]</scope>
    <source>
        <strain evidence="8 9">WCA-380-WT-3A</strain>
    </source>
</reference>
<keyword evidence="4" id="KW-0732">Signal</keyword>
<name>A0A7K0J8L6_9ACTN</name>
<dbReference type="Pfam" id="PF01120">
    <property type="entry name" value="Alpha_L_fucos"/>
    <property type="match status" value="1"/>
</dbReference>
<evidence type="ECO:0000259" key="7">
    <source>
        <dbReference type="Pfam" id="PF01120"/>
    </source>
</evidence>
<evidence type="ECO:0000313" key="9">
    <source>
        <dbReference type="Proteomes" id="UP000466104"/>
    </source>
</evidence>
<dbReference type="GO" id="GO:0004560">
    <property type="term" value="F:alpha-L-fucosidase activity"/>
    <property type="evidence" value="ECO:0007669"/>
    <property type="project" value="InterPro"/>
</dbReference>
<dbReference type="SMART" id="SM00812">
    <property type="entry name" value="Alpha_L_fucos"/>
    <property type="match status" value="1"/>
</dbReference>
<dbReference type="SUPFAM" id="SSF51445">
    <property type="entry name" value="(Trans)glycosidases"/>
    <property type="match status" value="1"/>
</dbReference>
<dbReference type="InterPro" id="IPR057739">
    <property type="entry name" value="Glyco_hydro_29_N"/>
</dbReference>
<evidence type="ECO:0000256" key="5">
    <source>
        <dbReference type="ARBA" id="ARBA00022801"/>
    </source>
</evidence>
<dbReference type="GO" id="GO:0016139">
    <property type="term" value="P:glycoside catabolic process"/>
    <property type="evidence" value="ECO:0007669"/>
    <property type="project" value="TreeGrafter"/>
</dbReference>
<proteinExistence type="inferred from homology"/>
<comment type="similarity">
    <text evidence="2">Belongs to the glycosyl hydrolase 29 family.</text>
</comment>
<dbReference type="PANTHER" id="PTHR10030:SF37">
    <property type="entry name" value="ALPHA-L-FUCOSIDASE-RELATED"/>
    <property type="match status" value="1"/>
</dbReference>
<dbReference type="PRINTS" id="PR00741">
    <property type="entry name" value="GLHYDRLASE29"/>
</dbReference>
<dbReference type="EC" id="3.2.1.51" evidence="3"/>